<dbReference type="PROSITE" id="PS51257">
    <property type="entry name" value="PROKAR_LIPOPROTEIN"/>
    <property type="match status" value="1"/>
</dbReference>
<comment type="similarity">
    <text evidence="1">Belongs to the bacterial solute-binding protein 1 family.</text>
</comment>
<evidence type="ECO:0000256" key="1">
    <source>
        <dbReference type="ARBA" id="ARBA00008520"/>
    </source>
</evidence>
<dbReference type="PANTHER" id="PTHR43649">
    <property type="entry name" value="ARABINOSE-BINDING PROTEIN-RELATED"/>
    <property type="match status" value="1"/>
</dbReference>
<dbReference type="Pfam" id="PF01547">
    <property type="entry name" value="SBP_bac_1"/>
    <property type="match status" value="1"/>
</dbReference>
<dbReference type="Gene3D" id="3.40.190.10">
    <property type="entry name" value="Periplasmic binding protein-like II"/>
    <property type="match status" value="2"/>
</dbReference>
<dbReference type="PANTHER" id="PTHR43649:SF30">
    <property type="entry name" value="ABC TRANSPORTER SUBSTRATE-BINDING PROTEIN"/>
    <property type="match status" value="1"/>
</dbReference>
<dbReference type="InterPro" id="IPR050490">
    <property type="entry name" value="Bact_solute-bd_prot1"/>
</dbReference>
<evidence type="ECO:0000313" key="4">
    <source>
        <dbReference type="EMBL" id="GAA2140316.1"/>
    </source>
</evidence>
<dbReference type="InterPro" id="IPR006061">
    <property type="entry name" value="SBP_1_CS"/>
</dbReference>
<dbReference type="SUPFAM" id="SSF53850">
    <property type="entry name" value="Periplasmic binding protein-like II"/>
    <property type="match status" value="1"/>
</dbReference>
<dbReference type="InterPro" id="IPR006059">
    <property type="entry name" value="SBP"/>
</dbReference>
<keyword evidence="5" id="KW-1185">Reference proteome</keyword>
<keyword evidence="3" id="KW-0732">Signal</keyword>
<dbReference type="Proteomes" id="UP001422759">
    <property type="component" value="Unassembled WGS sequence"/>
</dbReference>
<keyword evidence="2" id="KW-0813">Transport</keyword>
<proteinExistence type="inferred from homology"/>
<evidence type="ECO:0000313" key="5">
    <source>
        <dbReference type="Proteomes" id="UP001422759"/>
    </source>
</evidence>
<evidence type="ECO:0000256" key="2">
    <source>
        <dbReference type="ARBA" id="ARBA00022448"/>
    </source>
</evidence>
<comment type="caution">
    <text evidence="4">The sequence shown here is derived from an EMBL/GenBank/DDBJ whole genome shotgun (WGS) entry which is preliminary data.</text>
</comment>
<dbReference type="EMBL" id="BAAANT010000010">
    <property type="protein sequence ID" value="GAA2140316.1"/>
    <property type="molecule type" value="Genomic_DNA"/>
</dbReference>
<reference evidence="5" key="1">
    <citation type="journal article" date="2019" name="Int. J. Syst. Evol. Microbiol.">
        <title>The Global Catalogue of Microorganisms (GCM) 10K type strain sequencing project: providing services to taxonomists for standard genome sequencing and annotation.</title>
        <authorList>
            <consortium name="The Broad Institute Genomics Platform"/>
            <consortium name="The Broad Institute Genome Sequencing Center for Infectious Disease"/>
            <person name="Wu L."/>
            <person name="Ma J."/>
        </authorList>
    </citation>
    <scope>NUCLEOTIDE SEQUENCE [LARGE SCALE GENOMIC DNA]</scope>
    <source>
        <strain evidence="5">JCM 14560</strain>
    </source>
</reference>
<sequence length="426" mass="45370">MNTPARMFRRSSLALPVAAALLLSGCGVLGLGGGDTVTLKLVAADYGDSEATSSTPYWNDLAKAFEAANPKIRISVQVVPWTDIDKHVADMIKSGSSPDVVQTGGYADQVAAGRLYPVGDVLTIDAQADLIDVFAKAGQVLGTQYGIPFVASSRAFFYNKAIFAKAGIAQPPASWDDLRRDAQLIKAAVPGVIPYGLPLGPEEAQAEAMMWTMSGGGGLADDGGNYTIDSQQNQDTFSWLRTDLVQAGLTYRDPGSVDRKTAFDDFAAGRVAMLDGHPSLIQKAVSAKVDYGTSALPQKNPQAKPATLGVADWMMAFKANGHRAEIKKFLSYVYQEQNTLKFDEQYNLLPVTQDTLAAMTAGKHDDLKQFLAALPTARFYPLGDPAWDAVSGMIKKDIGGAVRDGGGQVLGTLQQQASRTAAQARK</sequence>
<protein>
    <submittedName>
        <fullName evidence="4">Extracellular solute-binding protein</fullName>
    </submittedName>
</protein>
<organism evidence="4 5">
    <name type="scientific">Kitasatospora kazusensis</name>
    <dbReference type="NCBI Taxonomy" id="407974"/>
    <lineage>
        <taxon>Bacteria</taxon>
        <taxon>Bacillati</taxon>
        <taxon>Actinomycetota</taxon>
        <taxon>Actinomycetes</taxon>
        <taxon>Kitasatosporales</taxon>
        <taxon>Streptomycetaceae</taxon>
        <taxon>Kitasatospora</taxon>
    </lineage>
</organism>
<accession>A0ABP5L636</accession>
<gene>
    <name evidence="4" type="ORF">GCM10009760_23400</name>
</gene>
<dbReference type="PROSITE" id="PS01037">
    <property type="entry name" value="SBP_BACTERIAL_1"/>
    <property type="match status" value="1"/>
</dbReference>
<evidence type="ECO:0000256" key="3">
    <source>
        <dbReference type="ARBA" id="ARBA00022729"/>
    </source>
</evidence>
<name>A0ABP5L636_9ACTN</name>